<protein>
    <submittedName>
        <fullName evidence="2">Uncharacterized protein</fullName>
    </submittedName>
</protein>
<feature type="chain" id="PRO_5042823225" evidence="1">
    <location>
        <begin position="22"/>
        <end position="304"/>
    </location>
</feature>
<gene>
    <name evidence="2" type="ORF">OC846_004071</name>
</gene>
<comment type="caution">
    <text evidence="2">The sequence shown here is derived from an EMBL/GenBank/DDBJ whole genome shotgun (WGS) entry which is preliminary data.</text>
</comment>
<accession>A0AAN6GRD6</accession>
<keyword evidence="1" id="KW-0732">Signal</keyword>
<dbReference type="AlphaFoldDB" id="A0AAN6GRD6"/>
<reference evidence="2" key="1">
    <citation type="journal article" date="2023" name="PhytoFront">
        <title>Draft Genome Resources of Seven Strains of Tilletia horrida, Causal Agent of Kernel Smut of Rice.</title>
        <authorList>
            <person name="Khanal S."/>
            <person name="Antony Babu S."/>
            <person name="Zhou X.G."/>
        </authorList>
    </citation>
    <scope>NUCLEOTIDE SEQUENCE</scope>
    <source>
        <strain evidence="2">TX6</strain>
    </source>
</reference>
<evidence type="ECO:0000256" key="1">
    <source>
        <dbReference type="SAM" id="SignalP"/>
    </source>
</evidence>
<evidence type="ECO:0000313" key="3">
    <source>
        <dbReference type="Proteomes" id="UP001176517"/>
    </source>
</evidence>
<sequence>MQLKVVSSVLAALQTAALIEAATVSERTASGGVGAAGCVASSAQPRVFKGIFVVEIQSYHDGSPTYGYPSRTSAKNSQYVYHNSLSSVFLDGTHYEGVSAYPCDSVAPQVQATIDTEYYYVTNVDKIQTGILRSVRNRSLCLKAVQGFSQAPGRAYYPSFSPCPSTQAALTGNSGEFIWSWAYNSTAEPKKVSSTPARPQGNVVVTFTGPKIGRGEFAFGSFGYYSGSLGPGNEGGELARRRTLAGSCAHRAEILIVMSSLSAPSIVGSQIYVENTVLQLVGAYNGDINKTQQNVYAKTALNQY</sequence>
<proteinExistence type="predicted"/>
<dbReference type="Proteomes" id="UP001176517">
    <property type="component" value="Unassembled WGS sequence"/>
</dbReference>
<feature type="signal peptide" evidence="1">
    <location>
        <begin position="1"/>
        <end position="21"/>
    </location>
</feature>
<organism evidence="2 3">
    <name type="scientific">Tilletia horrida</name>
    <dbReference type="NCBI Taxonomy" id="155126"/>
    <lineage>
        <taxon>Eukaryota</taxon>
        <taxon>Fungi</taxon>
        <taxon>Dikarya</taxon>
        <taxon>Basidiomycota</taxon>
        <taxon>Ustilaginomycotina</taxon>
        <taxon>Exobasidiomycetes</taxon>
        <taxon>Tilletiales</taxon>
        <taxon>Tilletiaceae</taxon>
        <taxon>Tilletia</taxon>
    </lineage>
</organism>
<name>A0AAN6GRD6_9BASI</name>
<keyword evidence="3" id="KW-1185">Reference proteome</keyword>
<dbReference type="EMBL" id="JAPDMZ010000112">
    <property type="protein sequence ID" value="KAK0549464.1"/>
    <property type="molecule type" value="Genomic_DNA"/>
</dbReference>
<evidence type="ECO:0000313" key="2">
    <source>
        <dbReference type="EMBL" id="KAK0549464.1"/>
    </source>
</evidence>